<dbReference type="InterPro" id="IPR000073">
    <property type="entry name" value="AB_hydrolase_1"/>
</dbReference>
<dbReference type="EMBL" id="JACJIA010000008">
    <property type="protein sequence ID" value="MBA8954333.1"/>
    <property type="molecule type" value="Genomic_DNA"/>
</dbReference>
<comment type="caution">
    <text evidence="2">The sequence shown here is derived from an EMBL/GenBank/DDBJ whole genome shotgun (WGS) entry which is preliminary data.</text>
</comment>
<dbReference type="Proteomes" id="UP000572680">
    <property type="component" value="Unassembled WGS sequence"/>
</dbReference>
<dbReference type="Gene3D" id="3.40.50.1820">
    <property type="entry name" value="alpha/beta hydrolase"/>
    <property type="match status" value="1"/>
</dbReference>
<feature type="domain" description="AB hydrolase-1" evidence="1">
    <location>
        <begin position="24"/>
        <end position="280"/>
    </location>
</feature>
<reference evidence="2 3" key="1">
    <citation type="submission" date="2020-08" db="EMBL/GenBank/DDBJ databases">
        <title>Genomic Encyclopedia of Type Strains, Phase IV (KMG-IV): sequencing the most valuable type-strain genomes for metagenomic binning, comparative biology and taxonomic classification.</title>
        <authorList>
            <person name="Goeker M."/>
        </authorList>
    </citation>
    <scope>NUCLEOTIDE SEQUENCE [LARGE SCALE GENOMIC DNA]</scope>
    <source>
        <strain evidence="2 3">DSM 44197</strain>
    </source>
</reference>
<dbReference type="InterPro" id="IPR029058">
    <property type="entry name" value="AB_hydrolase_fold"/>
</dbReference>
<evidence type="ECO:0000313" key="2">
    <source>
        <dbReference type="EMBL" id="MBA8954333.1"/>
    </source>
</evidence>
<evidence type="ECO:0000259" key="1">
    <source>
        <dbReference type="Pfam" id="PF00561"/>
    </source>
</evidence>
<dbReference type="RefSeq" id="WP_182846419.1">
    <property type="nucleotide sequence ID" value="NZ_BAAALP010000023.1"/>
</dbReference>
<protein>
    <submittedName>
        <fullName evidence="2">Pimeloyl-ACP methyl ester carboxylesterase</fullName>
    </submittedName>
</protein>
<dbReference type="PANTHER" id="PTHR43433:SF5">
    <property type="entry name" value="AB HYDROLASE-1 DOMAIN-CONTAINING PROTEIN"/>
    <property type="match status" value="1"/>
</dbReference>
<proteinExistence type="predicted"/>
<keyword evidence="3" id="KW-1185">Reference proteome</keyword>
<dbReference type="AlphaFoldDB" id="A0A7W3LU38"/>
<sequence>MTERFITNGTVELWTEEFGDPAHPPVLLVPGSMASGITWPDALVGRLAAGGRRVIRYDHRDTGRSSALDFDAAPYTWTDLKDDLLAVIDGYGLDAVHLVGHSAGGVLAQWVAAEHPERVLTLTTVGSSPLGAGEGRTIMNALTGQAPGPDDLPFPRAEFVEFFAGAAVNPPAPDRKSLIDFAVATARVLHGTALPFDEDAERALAEKIFDRARRPGSETNHQRAFAADPAFEPVDVLGRITAPTLAMEGTEEPVKPGHSALIADRVQRGELLMVEGMGHMFPAPVHGAVAEGILRHTAR</sequence>
<gene>
    <name evidence="2" type="ORF">HNR61_005987</name>
</gene>
<dbReference type="GO" id="GO:0004806">
    <property type="term" value="F:triacylglycerol lipase activity"/>
    <property type="evidence" value="ECO:0007669"/>
    <property type="project" value="TreeGrafter"/>
</dbReference>
<dbReference type="PANTHER" id="PTHR43433">
    <property type="entry name" value="HYDROLASE, ALPHA/BETA FOLD FAMILY PROTEIN"/>
    <property type="match status" value="1"/>
</dbReference>
<evidence type="ECO:0000313" key="3">
    <source>
        <dbReference type="Proteomes" id="UP000572680"/>
    </source>
</evidence>
<organism evidence="2 3">
    <name type="scientific">Actinomadura namibiensis</name>
    <dbReference type="NCBI Taxonomy" id="182080"/>
    <lineage>
        <taxon>Bacteria</taxon>
        <taxon>Bacillati</taxon>
        <taxon>Actinomycetota</taxon>
        <taxon>Actinomycetes</taxon>
        <taxon>Streptosporangiales</taxon>
        <taxon>Thermomonosporaceae</taxon>
        <taxon>Actinomadura</taxon>
    </lineage>
</organism>
<dbReference type="SUPFAM" id="SSF53474">
    <property type="entry name" value="alpha/beta-Hydrolases"/>
    <property type="match status" value="1"/>
</dbReference>
<dbReference type="InterPro" id="IPR050471">
    <property type="entry name" value="AB_hydrolase"/>
</dbReference>
<dbReference type="Pfam" id="PF00561">
    <property type="entry name" value="Abhydrolase_1"/>
    <property type="match status" value="1"/>
</dbReference>
<dbReference type="GO" id="GO:0046503">
    <property type="term" value="P:glycerolipid catabolic process"/>
    <property type="evidence" value="ECO:0007669"/>
    <property type="project" value="TreeGrafter"/>
</dbReference>
<name>A0A7W3LU38_ACTNM</name>
<accession>A0A7W3LU38</accession>